<name>A0A150QJ34_SORCE</name>
<dbReference type="OrthoDB" id="9861887at2"/>
<evidence type="ECO:0000313" key="2">
    <source>
        <dbReference type="Proteomes" id="UP000075260"/>
    </source>
</evidence>
<accession>A0A150QJ34</accession>
<proteinExistence type="predicted"/>
<reference evidence="1 2" key="1">
    <citation type="submission" date="2014-02" db="EMBL/GenBank/DDBJ databases">
        <title>The small core and large imbalanced accessory genome model reveals a collaborative survival strategy of Sorangium cellulosum strains in nature.</title>
        <authorList>
            <person name="Han K."/>
            <person name="Peng R."/>
            <person name="Blom J."/>
            <person name="Li Y.-Z."/>
        </authorList>
    </citation>
    <scope>NUCLEOTIDE SEQUENCE [LARGE SCALE GENOMIC DNA]</scope>
    <source>
        <strain evidence="1 2">So0008-312</strain>
    </source>
</reference>
<comment type="caution">
    <text evidence="1">The sequence shown here is derived from an EMBL/GenBank/DDBJ whole genome shotgun (WGS) entry which is preliminary data.</text>
</comment>
<dbReference type="RefSeq" id="WP_061609435.1">
    <property type="nucleotide sequence ID" value="NZ_JEMA01000602.1"/>
</dbReference>
<evidence type="ECO:0000313" key="1">
    <source>
        <dbReference type="EMBL" id="KYF67960.1"/>
    </source>
</evidence>
<organism evidence="1 2">
    <name type="scientific">Sorangium cellulosum</name>
    <name type="common">Polyangium cellulosum</name>
    <dbReference type="NCBI Taxonomy" id="56"/>
    <lineage>
        <taxon>Bacteria</taxon>
        <taxon>Pseudomonadati</taxon>
        <taxon>Myxococcota</taxon>
        <taxon>Polyangia</taxon>
        <taxon>Polyangiales</taxon>
        <taxon>Polyangiaceae</taxon>
        <taxon>Sorangium</taxon>
    </lineage>
</organism>
<dbReference type="Proteomes" id="UP000075260">
    <property type="component" value="Unassembled WGS sequence"/>
</dbReference>
<sequence length="108" mass="11683">MDLPGTGAFLQTARYSAQRGSPDVVVISAELFEENMLWSRGLVTSRFWPGAGGTTQLEVTSLYAPRGPIRILNQASLAAVRAHQRRYLSGRRPTAEAREQLLAAIGAG</sequence>
<gene>
    <name evidence="1" type="ORF">BE15_29335</name>
</gene>
<protein>
    <submittedName>
        <fullName evidence="1">Uncharacterized protein</fullName>
    </submittedName>
</protein>
<dbReference type="AlphaFoldDB" id="A0A150QJ34"/>
<dbReference type="EMBL" id="JEMA01000602">
    <property type="protein sequence ID" value="KYF67960.1"/>
    <property type="molecule type" value="Genomic_DNA"/>
</dbReference>